<evidence type="ECO:0000259" key="4">
    <source>
        <dbReference type="PROSITE" id="PS50110"/>
    </source>
</evidence>
<proteinExistence type="predicted"/>
<sequence>MLKIAVCDDQETHLKKTAGLLNSYFDARPALEGKVTLFNSGRSLVEGAAEQGGFDLYVLDILMPEYNGIETGRRLRKLGEGGEIIYLTNANDFAADSYDVRAFFIC</sequence>
<reference evidence="5" key="1">
    <citation type="journal article" date="2021" name="PeerJ">
        <title>Extensive microbial diversity within the chicken gut microbiome revealed by metagenomics and culture.</title>
        <authorList>
            <person name="Gilroy R."/>
            <person name="Ravi A."/>
            <person name="Getino M."/>
            <person name="Pursley I."/>
            <person name="Horton D.L."/>
            <person name="Alikhan N.F."/>
            <person name="Baker D."/>
            <person name="Gharbi K."/>
            <person name="Hall N."/>
            <person name="Watson M."/>
            <person name="Adriaenssens E.M."/>
            <person name="Foster-Nyarko E."/>
            <person name="Jarju S."/>
            <person name="Secka A."/>
            <person name="Antonio M."/>
            <person name="Oren A."/>
            <person name="Chaudhuri R.R."/>
            <person name="La Ragione R."/>
            <person name="Hildebrand F."/>
            <person name="Pallen M.J."/>
        </authorList>
    </citation>
    <scope>NUCLEOTIDE SEQUENCE</scope>
    <source>
        <strain evidence="5">ChiBcec6-4105</strain>
    </source>
</reference>
<dbReference type="Gene3D" id="3.40.50.2300">
    <property type="match status" value="1"/>
</dbReference>
<keyword evidence="3" id="KW-0597">Phosphoprotein</keyword>
<dbReference type="SUPFAM" id="SSF52172">
    <property type="entry name" value="CheY-like"/>
    <property type="match status" value="1"/>
</dbReference>
<reference evidence="5" key="2">
    <citation type="submission" date="2021-04" db="EMBL/GenBank/DDBJ databases">
        <authorList>
            <person name="Gilroy R."/>
        </authorList>
    </citation>
    <scope>NUCLEOTIDE SEQUENCE</scope>
    <source>
        <strain evidence="5">ChiBcec6-4105</strain>
    </source>
</reference>
<accession>A0A9D2TXF7</accession>
<evidence type="ECO:0000256" key="2">
    <source>
        <dbReference type="ARBA" id="ARBA00024867"/>
    </source>
</evidence>
<dbReference type="InterPro" id="IPR011006">
    <property type="entry name" value="CheY-like_superfamily"/>
</dbReference>
<evidence type="ECO:0000313" key="5">
    <source>
        <dbReference type="EMBL" id="HJD27973.1"/>
    </source>
</evidence>
<name>A0A9D2TXF7_9FIRM</name>
<comment type="function">
    <text evidence="2">May play the central regulatory role in sporulation. It may be an element of the effector pathway responsible for the activation of sporulation genes in response to nutritional stress. Spo0A may act in concert with spo0H (a sigma factor) to control the expression of some genes that are critical to the sporulation process.</text>
</comment>
<protein>
    <recommendedName>
        <fullName evidence="1">Stage 0 sporulation protein A homolog</fullName>
    </recommendedName>
</protein>
<evidence type="ECO:0000256" key="1">
    <source>
        <dbReference type="ARBA" id="ARBA00018672"/>
    </source>
</evidence>
<comment type="caution">
    <text evidence="5">The sequence shown here is derived from an EMBL/GenBank/DDBJ whole genome shotgun (WGS) entry which is preliminary data.</text>
</comment>
<gene>
    <name evidence="5" type="ORF">H9914_03120</name>
</gene>
<dbReference type="AlphaFoldDB" id="A0A9D2TXF7"/>
<feature type="modified residue" description="4-aspartylphosphate" evidence="3">
    <location>
        <position position="60"/>
    </location>
</feature>
<dbReference type="EMBL" id="DWUY01000069">
    <property type="protein sequence ID" value="HJD27973.1"/>
    <property type="molecule type" value="Genomic_DNA"/>
</dbReference>
<dbReference type="InterPro" id="IPR001789">
    <property type="entry name" value="Sig_transdc_resp-reg_receiver"/>
</dbReference>
<dbReference type="Proteomes" id="UP000823892">
    <property type="component" value="Unassembled WGS sequence"/>
</dbReference>
<dbReference type="GO" id="GO:0000160">
    <property type="term" value="P:phosphorelay signal transduction system"/>
    <property type="evidence" value="ECO:0007669"/>
    <property type="project" value="InterPro"/>
</dbReference>
<feature type="domain" description="Response regulatory" evidence="4">
    <location>
        <begin position="3"/>
        <end position="106"/>
    </location>
</feature>
<organism evidence="5 6">
    <name type="scientific">Candidatus Blautia avicola</name>
    <dbReference type="NCBI Taxonomy" id="2838483"/>
    <lineage>
        <taxon>Bacteria</taxon>
        <taxon>Bacillati</taxon>
        <taxon>Bacillota</taxon>
        <taxon>Clostridia</taxon>
        <taxon>Lachnospirales</taxon>
        <taxon>Lachnospiraceae</taxon>
        <taxon>Blautia</taxon>
    </lineage>
</organism>
<evidence type="ECO:0000256" key="3">
    <source>
        <dbReference type="PROSITE-ProRule" id="PRU00169"/>
    </source>
</evidence>
<evidence type="ECO:0000313" key="6">
    <source>
        <dbReference type="Proteomes" id="UP000823892"/>
    </source>
</evidence>
<dbReference type="Pfam" id="PF00072">
    <property type="entry name" value="Response_reg"/>
    <property type="match status" value="1"/>
</dbReference>
<dbReference type="PROSITE" id="PS50110">
    <property type="entry name" value="RESPONSE_REGULATORY"/>
    <property type="match status" value="1"/>
</dbReference>